<accession>A0ACC2JML9</accession>
<protein>
    <submittedName>
        <fullName evidence="1">Uncharacterized protein</fullName>
    </submittedName>
</protein>
<sequence length="458" mass="51890">MAAGTAKLAQNIPVVSADADADADGIFADVSANVAEDIPANFSIVKPPKRALARTRNRPRITILHPGYSAHENYLFALPAVDEIVEPSRQDRTWGLHHGTLLIAGGIIANNAFSDVYFSHDQYGKQPVKTPRDGILKSGEYWMQLNSVAAGMTGTSTPTQEQYQYPIVPSFTDWQFPHNKLPKDWEQPHNPPDEQDPSLPVPDSVLSRCYITDVKIGLERAHILPASEIEWYQWNKMQRYSALTPHHTGIDNDSNKISLLAHIHWAFNRLLFVIIPKPSTGPSRSGPQSPTSTSAVSLTTTASPYRQPQQYAFATHVLSDNDEASDFTDKYHNLSLQPKYFNALKREFLFARFAWALFPYLTLFVYKSTAVRNFIVVEGDNYVSKSMTGLEYVELRERRGQGQNGSRKRRGSPMNQDEELSEDNVYEERRRQRSASRERWLSDSDCEDEYRIPLGDLW</sequence>
<evidence type="ECO:0000313" key="1">
    <source>
        <dbReference type="EMBL" id="KAJ8128715.1"/>
    </source>
</evidence>
<organism evidence="1 2">
    <name type="scientific">Lasiodiplodia mahajangana</name>
    <dbReference type="NCBI Taxonomy" id="1108764"/>
    <lineage>
        <taxon>Eukaryota</taxon>
        <taxon>Fungi</taxon>
        <taxon>Dikarya</taxon>
        <taxon>Ascomycota</taxon>
        <taxon>Pezizomycotina</taxon>
        <taxon>Dothideomycetes</taxon>
        <taxon>Dothideomycetes incertae sedis</taxon>
        <taxon>Botryosphaeriales</taxon>
        <taxon>Botryosphaeriaceae</taxon>
        <taxon>Lasiodiplodia</taxon>
    </lineage>
</organism>
<reference evidence="1" key="1">
    <citation type="submission" date="2022-12" db="EMBL/GenBank/DDBJ databases">
        <title>Genome Sequence of Lasiodiplodia mahajangana.</title>
        <authorList>
            <person name="Buettner E."/>
        </authorList>
    </citation>
    <scope>NUCLEOTIDE SEQUENCE</scope>
    <source>
        <strain evidence="1">VT137</strain>
    </source>
</reference>
<evidence type="ECO:0000313" key="2">
    <source>
        <dbReference type="Proteomes" id="UP001153332"/>
    </source>
</evidence>
<keyword evidence="2" id="KW-1185">Reference proteome</keyword>
<proteinExistence type="predicted"/>
<dbReference type="EMBL" id="JAPUUL010000983">
    <property type="protein sequence ID" value="KAJ8128715.1"/>
    <property type="molecule type" value="Genomic_DNA"/>
</dbReference>
<comment type="caution">
    <text evidence="1">The sequence shown here is derived from an EMBL/GenBank/DDBJ whole genome shotgun (WGS) entry which is preliminary data.</text>
</comment>
<dbReference type="Proteomes" id="UP001153332">
    <property type="component" value="Unassembled WGS sequence"/>
</dbReference>
<name>A0ACC2JML9_9PEZI</name>
<gene>
    <name evidence="1" type="ORF">O1611_g4919</name>
</gene>